<proteinExistence type="predicted"/>
<dbReference type="Proteomes" id="UP000553209">
    <property type="component" value="Unassembled WGS sequence"/>
</dbReference>
<sequence>MTVLIVGASGQVGTGVASRLCAEGLDVVGLTRNPAPHVERYAKLRLGDARRPDLGLGPDEAAELAASVTTVVVATGRFDLSLSLAEARSEHIAPLRGALRFAQDCPSLRNVVLVSSLLGVGATKQRLRSSTVPDPARHRNFYEWAKLSGELVARASGLPVDVVRAGHVLPGDEEYPGLRDAPPAALFELLRPLAAGWPLPVVGSNRYWATPSDFMARIVTDRVLHGTGSSSVWAVDPASPTYAEIFDLVNARFGVRAKRVRSEPLATALAAVLRPEWIDLPMSREIFDYCVTGWDLDLSCLRELVEAGRVTPPEDRGYLVRALDHAFDRLRERLP</sequence>
<dbReference type="InterPro" id="IPR036291">
    <property type="entry name" value="NAD(P)-bd_dom_sf"/>
</dbReference>
<evidence type="ECO:0000313" key="2">
    <source>
        <dbReference type="EMBL" id="NKY97193.1"/>
    </source>
</evidence>
<evidence type="ECO:0000259" key="1">
    <source>
        <dbReference type="Pfam" id="PF07993"/>
    </source>
</evidence>
<dbReference type="Pfam" id="PF07993">
    <property type="entry name" value="NAD_binding_4"/>
    <property type="match status" value="1"/>
</dbReference>
<accession>A0A7X6RP43</accession>
<evidence type="ECO:0000313" key="3">
    <source>
        <dbReference type="Proteomes" id="UP000553209"/>
    </source>
</evidence>
<dbReference type="InterPro" id="IPR013120">
    <property type="entry name" value="FAR_NAD-bd"/>
</dbReference>
<organism evidence="2 3">
    <name type="scientific">Nocardiopsis alborubida</name>
    <dbReference type="NCBI Taxonomy" id="146802"/>
    <lineage>
        <taxon>Bacteria</taxon>
        <taxon>Bacillati</taxon>
        <taxon>Actinomycetota</taxon>
        <taxon>Actinomycetes</taxon>
        <taxon>Streptosporangiales</taxon>
        <taxon>Nocardiopsidaceae</taxon>
        <taxon>Nocardiopsis</taxon>
    </lineage>
</organism>
<protein>
    <submittedName>
        <fullName evidence="2">NAD(P)-dependent oxidoreductase</fullName>
    </submittedName>
</protein>
<dbReference type="EMBL" id="JAAXPG010000004">
    <property type="protein sequence ID" value="NKY97193.1"/>
    <property type="molecule type" value="Genomic_DNA"/>
</dbReference>
<feature type="domain" description="Thioester reductase (TE)" evidence="1">
    <location>
        <begin position="46"/>
        <end position="178"/>
    </location>
</feature>
<dbReference type="AlphaFoldDB" id="A0A7X6RP43"/>
<dbReference type="Gene3D" id="3.40.50.720">
    <property type="entry name" value="NAD(P)-binding Rossmann-like Domain"/>
    <property type="match status" value="1"/>
</dbReference>
<comment type="caution">
    <text evidence="2">The sequence shown here is derived from an EMBL/GenBank/DDBJ whole genome shotgun (WGS) entry which is preliminary data.</text>
</comment>
<name>A0A7X6RP43_9ACTN</name>
<reference evidence="2 3" key="1">
    <citation type="submission" date="2020-04" db="EMBL/GenBank/DDBJ databases">
        <title>MicrobeNet Type strains.</title>
        <authorList>
            <person name="Nicholson A.C."/>
        </authorList>
    </citation>
    <scope>NUCLEOTIDE SEQUENCE [LARGE SCALE GENOMIC DNA]</scope>
    <source>
        <strain evidence="2 3">ATCC 23612</strain>
    </source>
</reference>
<dbReference type="RefSeq" id="WP_168443966.1">
    <property type="nucleotide sequence ID" value="NZ_JAAXPG010000004.1"/>
</dbReference>
<keyword evidence="3" id="KW-1185">Reference proteome</keyword>
<dbReference type="SUPFAM" id="SSF51735">
    <property type="entry name" value="NAD(P)-binding Rossmann-fold domains"/>
    <property type="match status" value="1"/>
</dbReference>
<gene>
    <name evidence="2" type="ORF">HGB44_05830</name>
</gene>